<sequence>MPPFLFFFLLLSFPFTSSAQLSPFPLLQQDIKVKQQNIKVKFQTNSTYDNHIEFGLSIDPNTSSLSGRRVPQIQSLINQARIDLQGTFLISQLLGVKTQLKTQLEDYIGRDDKLDNFNGFNNTFSTEFILRLNNQLPRLRFQHQIQRLDREDDVYDYVENQIGFQFGEVFKYHLRFRSFDDDQTRRDDFLLVGSRSQLGIWQLQFG</sequence>
<dbReference type="AlphaFoldDB" id="A0A382Y5K2"/>
<dbReference type="EMBL" id="UINC01173103">
    <property type="protein sequence ID" value="SVD78523.1"/>
    <property type="molecule type" value="Genomic_DNA"/>
</dbReference>
<accession>A0A382Y5K2</accession>
<feature type="non-terminal residue" evidence="1">
    <location>
        <position position="206"/>
    </location>
</feature>
<evidence type="ECO:0008006" key="2">
    <source>
        <dbReference type="Google" id="ProtNLM"/>
    </source>
</evidence>
<evidence type="ECO:0000313" key="1">
    <source>
        <dbReference type="EMBL" id="SVD78523.1"/>
    </source>
</evidence>
<proteinExistence type="predicted"/>
<organism evidence="1">
    <name type="scientific">marine metagenome</name>
    <dbReference type="NCBI Taxonomy" id="408172"/>
    <lineage>
        <taxon>unclassified sequences</taxon>
        <taxon>metagenomes</taxon>
        <taxon>ecological metagenomes</taxon>
    </lineage>
</organism>
<name>A0A382Y5K2_9ZZZZ</name>
<reference evidence="1" key="1">
    <citation type="submission" date="2018-05" db="EMBL/GenBank/DDBJ databases">
        <authorList>
            <person name="Lanie J.A."/>
            <person name="Ng W.-L."/>
            <person name="Kazmierczak K.M."/>
            <person name="Andrzejewski T.M."/>
            <person name="Davidsen T.M."/>
            <person name="Wayne K.J."/>
            <person name="Tettelin H."/>
            <person name="Glass J.I."/>
            <person name="Rusch D."/>
            <person name="Podicherti R."/>
            <person name="Tsui H.-C.T."/>
            <person name="Winkler M.E."/>
        </authorList>
    </citation>
    <scope>NUCLEOTIDE SEQUENCE</scope>
</reference>
<protein>
    <recommendedName>
        <fullName evidence="2">Alginate export domain-containing protein</fullName>
    </recommendedName>
</protein>
<gene>
    <name evidence="1" type="ORF">METZ01_LOCUS431377</name>
</gene>